<dbReference type="InterPro" id="IPR016156">
    <property type="entry name" value="FAD/NAD-linked_Rdtase_dimer_sf"/>
</dbReference>
<dbReference type="AlphaFoldDB" id="K7SP57"/>
<dbReference type="InterPro" id="IPR023753">
    <property type="entry name" value="FAD/NAD-binding_dom"/>
</dbReference>
<dbReference type="Gene3D" id="3.30.390.30">
    <property type="match status" value="1"/>
</dbReference>
<dbReference type="eggNOG" id="COG0446">
    <property type="taxonomic scope" value="Bacteria"/>
</dbReference>
<dbReference type="PRINTS" id="PR00411">
    <property type="entry name" value="PNDRDTASEI"/>
</dbReference>
<feature type="domain" description="FAD/NAD(P)-binding" evidence="5">
    <location>
        <begin position="17"/>
        <end position="314"/>
    </location>
</feature>
<accession>K7SP57</accession>
<gene>
    <name evidence="7" type="ordered locus">PACID_32500</name>
</gene>
<dbReference type="EC" id="1.18.1.-" evidence="7"/>
<evidence type="ECO:0000256" key="1">
    <source>
        <dbReference type="ARBA" id="ARBA00001974"/>
    </source>
</evidence>
<dbReference type="InterPro" id="IPR050446">
    <property type="entry name" value="FAD-oxidoreductase/Apoptosis"/>
</dbReference>
<dbReference type="Proteomes" id="UP000000214">
    <property type="component" value="Chromosome"/>
</dbReference>
<proteinExistence type="predicted"/>
<dbReference type="GO" id="GO:0016651">
    <property type="term" value="F:oxidoreductase activity, acting on NAD(P)H"/>
    <property type="evidence" value="ECO:0007669"/>
    <property type="project" value="TreeGrafter"/>
</dbReference>
<dbReference type="SUPFAM" id="SSF55424">
    <property type="entry name" value="FAD/NAD-linked reductases, dimerisation (C-terminal) domain"/>
    <property type="match status" value="1"/>
</dbReference>
<dbReference type="HOGENOM" id="CLU_003291_4_0_11"/>
<keyword evidence="4 7" id="KW-0560">Oxidoreductase</keyword>
<evidence type="ECO:0000256" key="3">
    <source>
        <dbReference type="ARBA" id="ARBA00022827"/>
    </source>
</evidence>
<sequence>MAVTITIGGDPMSSPRDVGVIGGGLAGAKTVEALREQGFDGSITLIAAEPNLPYERPPLSKGFLAGGDSFEDAVTHPRDWYTEHDVDLRLSTRATAIDTEVHAVTLDEGAPLRYDKLVLATGSTPRRLTVSGAGAERVHVLRTRQDAETLRAEFGEGRRLVVIGAGWIGLEAAATARAKGSVVTVVAPSTIPLTNALGDRMGTVYAKLHREHGVTFKLRTSVAEITATAGRATGVRLTNGETIRADAVLVGIGAEPNVALAEAAGLAVDNGVLVDAGLRTSDPDIYAVGDIANVDHPVLGARSRVEHWATALNQPAIAATNLLGGEARWEELPYFFSDQYDVGMEYYGQPGEENSLVIRGSLDTREFVAFWLDANRITAVMNVNVWDVIDAVKPIIAARRPVDPARLADPEVPFAEL</sequence>
<reference evidence="7 8" key="1">
    <citation type="journal article" date="2012" name="BMC Genomics">
        <title>The genome sequence of Propionibacterium acidipropionici provides insights into its biotechnological and industrial potential.</title>
        <authorList>
            <person name="Parizzi L.P."/>
            <person name="Grassi M.C."/>
            <person name="Llerena L.A."/>
            <person name="Carazzolle M.F."/>
            <person name="Queiroz V.L."/>
            <person name="Lunardi I."/>
            <person name="Zeidler A.F."/>
            <person name="Teixeira P.J."/>
            <person name="Mieczkowski P."/>
            <person name="Rincones J."/>
            <person name="Pereira G.A."/>
        </authorList>
    </citation>
    <scope>NUCLEOTIDE SEQUENCE [LARGE SCALE GENOMIC DNA]</scope>
    <source>
        <strain evidence="8">ATCC 4875 / DSM 20272 / JCM 6432 / NBRC 12425 / NCIMB 8070</strain>
    </source>
</reference>
<dbReference type="GO" id="GO:0005737">
    <property type="term" value="C:cytoplasm"/>
    <property type="evidence" value="ECO:0007669"/>
    <property type="project" value="TreeGrafter"/>
</dbReference>
<evidence type="ECO:0000259" key="5">
    <source>
        <dbReference type="Pfam" id="PF07992"/>
    </source>
</evidence>
<evidence type="ECO:0000259" key="6">
    <source>
        <dbReference type="Pfam" id="PF14759"/>
    </source>
</evidence>
<dbReference type="PATRIC" id="fig|1171373.8.peg.3198"/>
<dbReference type="EMBL" id="CP003493">
    <property type="protein sequence ID" value="AFV91010.1"/>
    <property type="molecule type" value="Genomic_DNA"/>
</dbReference>
<dbReference type="KEGG" id="pbo:PACID_32500"/>
<dbReference type="PRINTS" id="PR00368">
    <property type="entry name" value="FADPNR"/>
</dbReference>
<organism evidence="7 8">
    <name type="scientific">Acidipropionibacterium acidipropionici (strain ATCC 4875 / DSM 20272 / JCM 6432 / NBRC 12425 / NCIMB 8070 / 4)</name>
    <name type="common">Propionibacterium acidipropionici</name>
    <dbReference type="NCBI Taxonomy" id="1171373"/>
    <lineage>
        <taxon>Bacteria</taxon>
        <taxon>Bacillati</taxon>
        <taxon>Actinomycetota</taxon>
        <taxon>Actinomycetes</taxon>
        <taxon>Propionibacteriales</taxon>
        <taxon>Propionibacteriaceae</taxon>
        <taxon>Acidipropionibacterium</taxon>
    </lineage>
</organism>
<dbReference type="InterPro" id="IPR028202">
    <property type="entry name" value="Reductase_C"/>
</dbReference>
<keyword evidence="2" id="KW-0285">Flavoprotein</keyword>
<dbReference type="STRING" id="1171373.PACID_32500"/>
<dbReference type="PANTHER" id="PTHR43557:SF2">
    <property type="entry name" value="RIESKE DOMAIN-CONTAINING PROTEIN-RELATED"/>
    <property type="match status" value="1"/>
</dbReference>
<dbReference type="Gene3D" id="3.50.50.60">
    <property type="entry name" value="FAD/NAD(P)-binding domain"/>
    <property type="match status" value="2"/>
</dbReference>
<name>K7SP57_ACIA4</name>
<dbReference type="PANTHER" id="PTHR43557">
    <property type="entry name" value="APOPTOSIS-INDUCING FACTOR 1"/>
    <property type="match status" value="1"/>
</dbReference>
<dbReference type="Pfam" id="PF07992">
    <property type="entry name" value="Pyr_redox_2"/>
    <property type="match status" value="1"/>
</dbReference>
<evidence type="ECO:0000313" key="8">
    <source>
        <dbReference type="Proteomes" id="UP000000214"/>
    </source>
</evidence>
<feature type="domain" description="Reductase C-terminal" evidence="6">
    <location>
        <begin position="334"/>
        <end position="416"/>
    </location>
</feature>
<comment type="cofactor">
    <cofactor evidence="1">
        <name>FAD</name>
        <dbReference type="ChEBI" id="CHEBI:57692"/>
    </cofactor>
</comment>
<keyword evidence="3" id="KW-0274">FAD</keyword>
<evidence type="ECO:0000256" key="2">
    <source>
        <dbReference type="ARBA" id="ARBA00022630"/>
    </source>
</evidence>
<evidence type="ECO:0000256" key="4">
    <source>
        <dbReference type="ARBA" id="ARBA00023002"/>
    </source>
</evidence>
<dbReference type="SUPFAM" id="SSF51905">
    <property type="entry name" value="FAD/NAD(P)-binding domain"/>
    <property type="match status" value="1"/>
</dbReference>
<evidence type="ECO:0000313" key="7">
    <source>
        <dbReference type="EMBL" id="AFV91010.1"/>
    </source>
</evidence>
<protein>
    <submittedName>
        <fullName evidence="7">Ferredoxin reductase</fullName>
        <ecNumber evidence="7">1.18.1.-</ecNumber>
    </submittedName>
</protein>
<dbReference type="InterPro" id="IPR036188">
    <property type="entry name" value="FAD/NAD-bd_sf"/>
</dbReference>
<dbReference type="Pfam" id="PF14759">
    <property type="entry name" value="Reductase_C"/>
    <property type="match status" value="1"/>
</dbReference>